<dbReference type="NCBIfam" id="NF002558">
    <property type="entry name" value="PRK02126.1"/>
    <property type="match status" value="1"/>
</dbReference>
<keyword evidence="3" id="KW-1185">Reference proteome</keyword>
<dbReference type="SUPFAM" id="SSF56281">
    <property type="entry name" value="Metallo-hydrolase/oxidoreductase"/>
    <property type="match status" value="1"/>
</dbReference>
<dbReference type="Proteomes" id="UP001229355">
    <property type="component" value="Chromosome 2"/>
</dbReference>
<reference evidence="2 3" key="1">
    <citation type="submission" date="2023-03" db="EMBL/GenBank/DDBJ databases">
        <authorList>
            <person name="Kaur S."/>
            <person name="Espinosa-Saiz D."/>
            <person name="Velazquez E."/>
            <person name="Menendez E."/>
            <person name="diCenzo G.C."/>
        </authorList>
    </citation>
    <scope>NUCLEOTIDE SEQUENCE [LARGE SCALE GENOMIC DNA]</scope>
    <source>
        <strain evidence="2 3">LMG 24692</strain>
    </source>
</reference>
<proteinExistence type="predicted"/>
<dbReference type="InterPro" id="IPR036866">
    <property type="entry name" value="RibonucZ/Hydroxyglut_hydro"/>
</dbReference>
<accession>A0ABY8DNX9</accession>
<protein>
    <submittedName>
        <fullName evidence="2">MBL fold metallo-hydrolase</fullName>
    </submittedName>
</protein>
<dbReference type="PANTHER" id="PTHR46018">
    <property type="entry name" value="ZINC PHOSPHODIESTERASE ELAC PROTEIN 1"/>
    <property type="match status" value="1"/>
</dbReference>
<dbReference type="EMBL" id="CP120374">
    <property type="protein sequence ID" value="WEX90641.1"/>
    <property type="molecule type" value="Genomic_DNA"/>
</dbReference>
<feature type="domain" description="Metallo-beta-lactamase" evidence="1">
    <location>
        <begin position="273"/>
        <end position="349"/>
    </location>
</feature>
<sequence length="375" mass="41247">MQIGVRWLENCGSAAIHDPEISSGKRSGWFGRSSSHSAEQYVVLLVQPRLVNEPFGDAGLLLDFSFGSRAILFDLGDLAPLPAGTISRIRQAFVSHLHMDHFAGFDRILRLLLNRTAELQIFGSPGLTDAVEAKLRAYTWNLLNETSEDFSIIAAEWNLKDEVTQSRFKARNRFGREPLGVVTLTSQRLLVEPDFYVEAVELDHGIPCLAFAFQENIKVNVHKARLNELGLPTGPWLTEAKQLVRSHADPGAIVKIPGHGDMKLGDLLSAKALVTGPGERICYATDLAFTDANLSRLLALAEGSDYLFIEGGFLDEDKAIAASKRHLTASQAGRIAAAARVSRCVPMHFSPRYLGREQLLLDEFQRGLTTGLTTL</sequence>
<gene>
    <name evidence="2" type="ORF">PZN02_004196</name>
</gene>
<dbReference type="RefSeq" id="WP_280662604.1">
    <property type="nucleotide sequence ID" value="NZ_CP120374.1"/>
</dbReference>
<dbReference type="Gene3D" id="3.60.15.10">
    <property type="entry name" value="Ribonuclease Z/Hydroxyacylglutathione hydrolase-like"/>
    <property type="match status" value="1"/>
</dbReference>
<evidence type="ECO:0000313" key="2">
    <source>
        <dbReference type="EMBL" id="WEX90641.1"/>
    </source>
</evidence>
<evidence type="ECO:0000259" key="1">
    <source>
        <dbReference type="Pfam" id="PF12706"/>
    </source>
</evidence>
<dbReference type="Pfam" id="PF12706">
    <property type="entry name" value="Lactamase_B_2"/>
    <property type="match status" value="1"/>
</dbReference>
<organism evidence="2 3">
    <name type="scientific">Sinorhizobium garamanticum</name>
    <dbReference type="NCBI Taxonomy" id="680247"/>
    <lineage>
        <taxon>Bacteria</taxon>
        <taxon>Pseudomonadati</taxon>
        <taxon>Pseudomonadota</taxon>
        <taxon>Alphaproteobacteria</taxon>
        <taxon>Hyphomicrobiales</taxon>
        <taxon>Rhizobiaceae</taxon>
        <taxon>Sinorhizobium/Ensifer group</taxon>
        <taxon>Sinorhizobium</taxon>
    </lineage>
</organism>
<name>A0ABY8DNX9_9HYPH</name>
<evidence type="ECO:0000313" key="3">
    <source>
        <dbReference type="Proteomes" id="UP001229355"/>
    </source>
</evidence>
<dbReference type="PANTHER" id="PTHR46018:SF7">
    <property type="entry name" value="RIBONUCLEASE Z"/>
    <property type="match status" value="1"/>
</dbReference>
<dbReference type="InterPro" id="IPR001279">
    <property type="entry name" value="Metallo-B-lactamas"/>
</dbReference>